<keyword evidence="6 13" id="KW-1133">Transmembrane helix</keyword>
<evidence type="ECO:0000256" key="10">
    <source>
        <dbReference type="ARBA" id="ARBA00035449"/>
    </source>
</evidence>
<evidence type="ECO:0000256" key="12">
    <source>
        <dbReference type="SAM" id="MobiDB-lite"/>
    </source>
</evidence>
<evidence type="ECO:0000256" key="7">
    <source>
        <dbReference type="ARBA" id="ARBA00023136"/>
    </source>
</evidence>
<feature type="region of interest" description="Disordered" evidence="12">
    <location>
        <begin position="24"/>
        <end position="49"/>
    </location>
</feature>
<sequence>MASQQYSNNPPSYDQVIAESYQQNIAGASVQAEPSDPTAPSASNPRQEFVQQQPVAPGHTYVAPVHSSVPYYGAMDGNKVTVQILPQVTTQPIPAQRTETITQQIIVVNGCPACRIGMLEDDYSCLGIFCAIFFFPLGLLVCLALRNRRCTNCGAQF</sequence>
<dbReference type="InterPro" id="IPR019317">
    <property type="entry name" value="BRI3"/>
</dbReference>
<comment type="subcellular location">
    <subcellularLocation>
        <location evidence="2">Cytoplasm</location>
        <location evidence="2">Perinuclear region</location>
    </subcellularLocation>
    <subcellularLocation>
        <location evidence="1">Lysosome membrane</location>
        <topology evidence="1">Multi-pass membrane protein</topology>
    </subcellularLocation>
</comment>
<dbReference type="PANTHER" id="PTHR13551:SF1">
    <property type="entry name" value="MEMBRANE PROTEIN BRI3"/>
    <property type="match status" value="1"/>
</dbReference>
<proteinExistence type="inferred from homology"/>
<feature type="compositionally biased region" description="Polar residues" evidence="12">
    <location>
        <begin position="38"/>
        <end position="49"/>
    </location>
</feature>
<evidence type="ECO:0000256" key="5">
    <source>
        <dbReference type="ARBA" id="ARBA00022692"/>
    </source>
</evidence>
<protein>
    <recommendedName>
        <fullName evidence="9">Membrane protein BRI3</fullName>
    </recommendedName>
    <alternativeName>
        <fullName evidence="10">Brain protein I3</fullName>
    </alternativeName>
</protein>
<evidence type="ECO:0000256" key="9">
    <source>
        <dbReference type="ARBA" id="ARBA00035284"/>
    </source>
</evidence>
<feature type="transmembrane region" description="Helical" evidence="13">
    <location>
        <begin position="126"/>
        <end position="145"/>
    </location>
</feature>
<accession>A0A182J7M6</accession>
<evidence type="ECO:0000256" key="1">
    <source>
        <dbReference type="ARBA" id="ARBA00004155"/>
    </source>
</evidence>
<name>A0A182J7M6_ANOAO</name>
<dbReference type="GO" id="GO:0048471">
    <property type="term" value="C:perinuclear region of cytoplasm"/>
    <property type="evidence" value="ECO:0007669"/>
    <property type="project" value="UniProtKB-SubCell"/>
</dbReference>
<evidence type="ECO:0000256" key="8">
    <source>
        <dbReference type="ARBA" id="ARBA00023228"/>
    </source>
</evidence>
<dbReference type="AlphaFoldDB" id="A0A182J7M6"/>
<dbReference type="GO" id="GO:0005765">
    <property type="term" value="C:lysosomal membrane"/>
    <property type="evidence" value="ECO:0007669"/>
    <property type="project" value="UniProtKB-SubCell"/>
</dbReference>
<comment type="similarity">
    <text evidence="3">Belongs to the BRI3 family.</text>
</comment>
<reference evidence="14" key="1">
    <citation type="submission" date="2022-08" db="UniProtKB">
        <authorList>
            <consortium name="EnsemblMetazoa"/>
        </authorList>
    </citation>
    <scope>IDENTIFICATION</scope>
    <source>
        <strain evidence="14">EBRO</strain>
    </source>
</reference>
<evidence type="ECO:0000256" key="13">
    <source>
        <dbReference type="SAM" id="Phobius"/>
    </source>
</evidence>
<dbReference type="PANTHER" id="PTHR13551">
    <property type="entry name" value="BRAIN PROTEIN I3"/>
    <property type="match status" value="1"/>
</dbReference>
<keyword evidence="8" id="KW-0458">Lysosome</keyword>
<evidence type="ECO:0000256" key="3">
    <source>
        <dbReference type="ARBA" id="ARBA00008090"/>
    </source>
</evidence>
<dbReference type="Pfam" id="PF10164">
    <property type="entry name" value="BRI3"/>
    <property type="match status" value="1"/>
</dbReference>
<evidence type="ECO:0000313" key="14">
    <source>
        <dbReference type="EnsemblMetazoa" id="AATE012905-PA.1"/>
    </source>
</evidence>
<evidence type="ECO:0000256" key="11">
    <source>
        <dbReference type="ARBA" id="ARBA00046593"/>
    </source>
</evidence>
<keyword evidence="4" id="KW-0963">Cytoplasm</keyword>
<evidence type="ECO:0000256" key="6">
    <source>
        <dbReference type="ARBA" id="ARBA00022989"/>
    </source>
</evidence>
<dbReference type="VEuPathDB" id="VectorBase:AATE012905"/>
<evidence type="ECO:0000256" key="2">
    <source>
        <dbReference type="ARBA" id="ARBA00004556"/>
    </source>
</evidence>
<evidence type="ECO:0000256" key="4">
    <source>
        <dbReference type="ARBA" id="ARBA00022490"/>
    </source>
</evidence>
<comment type="subunit">
    <text evidence="11">Interacts with BRI3BP. Interacts with MGAT1 and IFITM3.</text>
</comment>
<keyword evidence="7 13" id="KW-0472">Membrane</keyword>
<keyword evidence="5 13" id="KW-0812">Transmembrane</keyword>
<dbReference type="EnsemblMetazoa" id="AATE012905-RA">
    <property type="protein sequence ID" value="AATE012905-PA.1"/>
    <property type="gene ID" value="AATE012905"/>
</dbReference>
<organism evidence="14">
    <name type="scientific">Anopheles atroparvus</name>
    <name type="common">European mosquito</name>
    <dbReference type="NCBI Taxonomy" id="41427"/>
    <lineage>
        <taxon>Eukaryota</taxon>
        <taxon>Metazoa</taxon>
        <taxon>Ecdysozoa</taxon>
        <taxon>Arthropoda</taxon>
        <taxon>Hexapoda</taxon>
        <taxon>Insecta</taxon>
        <taxon>Pterygota</taxon>
        <taxon>Neoptera</taxon>
        <taxon>Endopterygota</taxon>
        <taxon>Diptera</taxon>
        <taxon>Nematocera</taxon>
        <taxon>Culicoidea</taxon>
        <taxon>Culicidae</taxon>
        <taxon>Anophelinae</taxon>
        <taxon>Anopheles</taxon>
    </lineage>
</organism>